<keyword evidence="2 3" id="KW-0326">Glycosidase</keyword>
<evidence type="ECO:0000256" key="2">
    <source>
        <dbReference type="ARBA" id="ARBA00023295"/>
    </source>
</evidence>
<evidence type="ECO:0000256" key="3">
    <source>
        <dbReference type="RuleBase" id="RU361153"/>
    </source>
</evidence>
<comment type="similarity">
    <text evidence="3">Belongs to the glycosyl hydrolase 5 (cellulase A) family.</text>
</comment>
<organism evidence="6 7">
    <name type="scientific">Pseudomonas asuensis</name>
    <dbReference type="NCBI Taxonomy" id="1825787"/>
    <lineage>
        <taxon>Bacteria</taxon>
        <taxon>Pseudomonadati</taxon>
        <taxon>Pseudomonadota</taxon>
        <taxon>Gammaproteobacteria</taxon>
        <taxon>Pseudomonadales</taxon>
        <taxon>Pseudomonadaceae</taxon>
        <taxon>Pseudomonas</taxon>
    </lineage>
</organism>
<dbReference type="InterPro" id="IPR017853">
    <property type="entry name" value="GH"/>
</dbReference>
<dbReference type="EMBL" id="BMNW01000006">
    <property type="protein sequence ID" value="GGM17562.1"/>
    <property type="molecule type" value="Genomic_DNA"/>
</dbReference>
<keyword evidence="7" id="KW-1185">Reference proteome</keyword>
<feature type="domain" description="Glycoside hydrolase family 5" evidence="5">
    <location>
        <begin position="57"/>
        <end position="313"/>
    </location>
</feature>
<sequence length="463" mass="50586">MMGVFQKPRGFTVAATKVLLAAGLLSVLSVAEAGVDLISLNMSGASFAAEVLPGTNGVNYIFPTEQYFKDWSAKGIKTIRFPILWERLQKNTYASFDPAYAGLVTQTLDYAHKYNVKVILDLHNFARYKNQLIGSRNVPLDAFRDVTYRMAVAWGNHPALFAYDLMNEPYATSGTVAAIMQAGIDGVRRFDNTHYVLVEGENFSSAWLWASSSSAGLLSVKDPADKILYSAHTYLDYNNSGTYTNPRDAGMNDPMVGVNRVKPFVEWLKANNKKGYLGEIGVPNNNPAWLPALDNTLKYLAENCIPASVWAAGPGWGDDYILSVEPVNGQDRIQWPVLRKYIEGTHSCLTIGPQKVGSPTQPTPQPKPQPQPQPAPSPQPIPQPKPTPQPTPQPVPEPAPQPKPVLMPKPFMCNFALTSWLPICQSARQAQLHALIGGAGKVSTLAVSTSARVSMPIPVITQR</sequence>
<feature type="compositionally biased region" description="Pro residues" evidence="4">
    <location>
        <begin position="361"/>
        <end position="403"/>
    </location>
</feature>
<evidence type="ECO:0000256" key="1">
    <source>
        <dbReference type="ARBA" id="ARBA00022801"/>
    </source>
</evidence>
<comment type="caution">
    <text evidence="6">The sequence shown here is derived from an EMBL/GenBank/DDBJ whole genome shotgun (WGS) entry which is preliminary data.</text>
</comment>
<dbReference type="RefSeq" id="WP_188866986.1">
    <property type="nucleotide sequence ID" value="NZ_BMNW01000006.1"/>
</dbReference>
<proteinExistence type="inferred from homology"/>
<feature type="region of interest" description="Disordered" evidence="4">
    <location>
        <begin position="351"/>
        <end position="403"/>
    </location>
</feature>
<keyword evidence="1 3" id="KW-0378">Hydrolase</keyword>
<dbReference type="InterPro" id="IPR001547">
    <property type="entry name" value="Glyco_hydro_5"/>
</dbReference>
<protein>
    <recommendedName>
        <fullName evidence="5">Glycoside hydrolase family 5 domain-containing protein</fullName>
    </recommendedName>
</protein>
<gene>
    <name evidence="6" type="ORF">GCM10009425_30660</name>
</gene>
<evidence type="ECO:0000256" key="4">
    <source>
        <dbReference type="SAM" id="MobiDB-lite"/>
    </source>
</evidence>
<dbReference type="Pfam" id="PF00150">
    <property type="entry name" value="Cellulase"/>
    <property type="match status" value="1"/>
</dbReference>
<dbReference type="SUPFAM" id="SSF51445">
    <property type="entry name" value="(Trans)glycosidases"/>
    <property type="match status" value="1"/>
</dbReference>
<reference evidence="7" key="1">
    <citation type="journal article" date="2019" name="Int. J. Syst. Evol. Microbiol.">
        <title>The Global Catalogue of Microorganisms (GCM) 10K type strain sequencing project: providing services to taxonomists for standard genome sequencing and annotation.</title>
        <authorList>
            <consortium name="The Broad Institute Genomics Platform"/>
            <consortium name="The Broad Institute Genome Sequencing Center for Infectious Disease"/>
            <person name="Wu L."/>
            <person name="Ma J."/>
        </authorList>
    </citation>
    <scope>NUCLEOTIDE SEQUENCE [LARGE SCALE GENOMIC DNA]</scope>
    <source>
        <strain evidence="7">JCM 13501</strain>
    </source>
</reference>
<name>A0ABQ2GXW8_9PSED</name>
<dbReference type="Proteomes" id="UP000616499">
    <property type="component" value="Unassembled WGS sequence"/>
</dbReference>
<evidence type="ECO:0000259" key="5">
    <source>
        <dbReference type="Pfam" id="PF00150"/>
    </source>
</evidence>
<evidence type="ECO:0000313" key="6">
    <source>
        <dbReference type="EMBL" id="GGM17562.1"/>
    </source>
</evidence>
<dbReference type="Gene3D" id="3.20.20.80">
    <property type="entry name" value="Glycosidases"/>
    <property type="match status" value="1"/>
</dbReference>
<evidence type="ECO:0000313" key="7">
    <source>
        <dbReference type="Proteomes" id="UP000616499"/>
    </source>
</evidence>
<dbReference type="PANTHER" id="PTHR34142">
    <property type="entry name" value="ENDO-BETA-1,4-GLUCANASE A"/>
    <property type="match status" value="1"/>
</dbReference>
<accession>A0ABQ2GXW8</accession>
<dbReference type="PANTHER" id="PTHR34142:SF1">
    <property type="entry name" value="GLYCOSIDE HYDROLASE FAMILY 5 DOMAIN-CONTAINING PROTEIN"/>
    <property type="match status" value="1"/>
</dbReference>